<feature type="transmembrane region" description="Helical" evidence="1">
    <location>
        <begin position="378"/>
        <end position="402"/>
    </location>
</feature>
<dbReference type="PANTHER" id="PTHR23542">
    <property type="match status" value="1"/>
</dbReference>
<dbReference type="SUPFAM" id="SSF103473">
    <property type="entry name" value="MFS general substrate transporter"/>
    <property type="match status" value="1"/>
</dbReference>
<accession>A0A918RKT0</accession>
<feature type="transmembrane region" description="Helical" evidence="1">
    <location>
        <begin position="180"/>
        <end position="203"/>
    </location>
</feature>
<dbReference type="EMBL" id="BMWH01000023">
    <property type="protein sequence ID" value="GHA03936.1"/>
    <property type="molecule type" value="Genomic_DNA"/>
</dbReference>
<feature type="transmembrane region" description="Helical" evidence="1">
    <location>
        <begin position="209"/>
        <end position="234"/>
    </location>
</feature>
<dbReference type="Gene3D" id="1.20.1250.20">
    <property type="entry name" value="MFS general substrate transporter like domains"/>
    <property type="match status" value="1"/>
</dbReference>
<feature type="transmembrane region" description="Helical" evidence="1">
    <location>
        <begin position="289"/>
        <end position="309"/>
    </location>
</feature>
<dbReference type="Proteomes" id="UP000623010">
    <property type="component" value="Unassembled WGS sequence"/>
</dbReference>
<dbReference type="Pfam" id="PF07690">
    <property type="entry name" value="MFS_1"/>
    <property type="match status" value="1"/>
</dbReference>
<proteinExistence type="predicted"/>
<keyword evidence="1" id="KW-0812">Transmembrane</keyword>
<reference evidence="2" key="1">
    <citation type="journal article" date="2014" name="Int. J. Syst. Evol. Microbiol.">
        <title>Complete genome sequence of Corynebacterium casei LMG S-19264T (=DSM 44701T), isolated from a smear-ripened cheese.</title>
        <authorList>
            <consortium name="US DOE Joint Genome Institute (JGI-PGF)"/>
            <person name="Walter F."/>
            <person name="Albersmeier A."/>
            <person name="Kalinowski J."/>
            <person name="Ruckert C."/>
        </authorList>
    </citation>
    <scope>NUCLEOTIDE SEQUENCE</scope>
    <source>
        <strain evidence="2">JCM 5016</strain>
    </source>
</reference>
<gene>
    <name evidence="2" type="ORF">GCM10010389_49280</name>
</gene>
<reference evidence="2" key="2">
    <citation type="submission" date="2020-09" db="EMBL/GenBank/DDBJ databases">
        <authorList>
            <person name="Sun Q."/>
            <person name="Ohkuma M."/>
        </authorList>
    </citation>
    <scope>NUCLEOTIDE SEQUENCE</scope>
    <source>
        <strain evidence="2">JCM 5016</strain>
    </source>
</reference>
<organism evidence="2 3">
    <name type="scientific">Streptomyces echinoruber</name>
    <dbReference type="NCBI Taxonomy" id="68898"/>
    <lineage>
        <taxon>Bacteria</taxon>
        <taxon>Bacillati</taxon>
        <taxon>Actinomycetota</taxon>
        <taxon>Actinomycetes</taxon>
        <taxon>Kitasatosporales</taxon>
        <taxon>Streptomycetaceae</taxon>
        <taxon>Streptomyces</taxon>
    </lineage>
</organism>
<feature type="transmembrane region" description="Helical" evidence="1">
    <location>
        <begin position="344"/>
        <end position="366"/>
    </location>
</feature>
<name>A0A918RKT0_9ACTN</name>
<feature type="transmembrane region" description="Helical" evidence="1">
    <location>
        <begin position="408"/>
        <end position="429"/>
    </location>
</feature>
<dbReference type="InterPro" id="IPR011701">
    <property type="entry name" value="MFS"/>
</dbReference>
<feature type="transmembrane region" description="Helical" evidence="1">
    <location>
        <begin position="55"/>
        <end position="78"/>
    </location>
</feature>
<feature type="transmembrane region" description="Helical" evidence="1">
    <location>
        <begin position="246"/>
        <end position="277"/>
    </location>
</feature>
<dbReference type="AlphaFoldDB" id="A0A918RKT0"/>
<evidence type="ECO:0000313" key="2">
    <source>
        <dbReference type="EMBL" id="GHA03936.1"/>
    </source>
</evidence>
<protein>
    <submittedName>
        <fullName evidence="2">MFS transporter</fullName>
    </submittedName>
</protein>
<evidence type="ECO:0000313" key="3">
    <source>
        <dbReference type="Proteomes" id="UP000623010"/>
    </source>
</evidence>
<feature type="transmembrane region" description="Helical" evidence="1">
    <location>
        <begin position="116"/>
        <end position="135"/>
    </location>
</feature>
<sequence>MFVALRRLGAALAGRTREAPSVSPYSASVARRGVAPRDGPYSWLSPVRASGMVHVLPWAAVGRLPIGMVGLALLLFIQQRTGDYADAGLAVGVFGAANSVGAVVQGRLMDRHGVVGVTWCCGTVHGLAVFGVVAAGAADGGLAVVLVPAALAGLTFPQISTAMRTLWGTLLPDEHARRRAYAFESVVVEGLVLVGPTLVSLVAGLESVGWALVVTALLCLAGTQGFALSARTLLSVQADQASTAGLLGAFGAFGVHVLAMASFFSTGMCLGVLQIAVPGAVGGRDAAASAGYLLTAFGVGSVIGGAVYGVGRWRSSPPSRLMRLQVLLAVLVLPMAAVRGPALLTGALLVAGCLFAPVLVTVAVLLDDVAPAGTANEAYTVAITANVLGAATGNALGGLLLGSVHSTAPLFLCAAGAPVLGAVVTAAGARALNRPPTLECPSRP</sequence>
<evidence type="ECO:0000256" key="1">
    <source>
        <dbReference type="SAM" id="Phobius"/>
    </source>
</evidence>
<feature type="transmembrane region" description="Helical" evidence="1">
    <location>
        <begin position="84"/>
        <end position="104"/>
    </location>
</feature>
<keyword evidence="1" id="KW-1133">Transmembrane helix</keyword>
<dbReference type="PANTHER" id="PTHR23542:SF1">
    <property type="entry name" value="MAJOR FACILITATOR SUPERFAMILY (MFS) PROFILE DOMAIN-CONTAINING PROTEIN"/>
    <property type="match status" value="1"/>
</dbReference>
<keyword evidence="1" id="KW-0472">Membrane</keyword>
<dbReference type="GO" id="GO:0022857">
    <property type="term" value="F:transmembrane transporter activity"/>
    <property type="evidence" value="ECO:0007669"/>
    <property type="project" value="InterPro"/>
</dbReference>
<feature type="transmembrane region" description="Helical" evidence="1">
    <location>
        <begin position="141"/>
        <end position="159"/>
    </location>
</feature>
<dbReference type="InterPro" id="IPR036259">
    <property type="entry name" value="MFS_trans_sf"/>
</dbReference>
<keyword evidence="3" id="KW-1185">Reference proteome</keyword>
<comment type="caution">
    <text evidence="2">The sequence shown here is derived from an EMBL/GenBank/DDBJ whole genome shotgun (WGS) entry which is preliminary data.</text>
</comment>